<proteinExistence type="predicted"/>
<feature type="non-terminal residue" evidence="2">
    <location>
        <position position="103"/>
    </location>
</feature>
<dbReference type="OrthoDB" id="6928962at2759"/>
<dbReference type="Proteomes" id="UP000838878">
    <property type="component" value="Chromosome 8"/>
</dbReference>
<evidence type="ECO:0000313" key="2">
    <source>
        <dbReference type="EMBL" id="CAH0729465.1"/>
    </source>
</evidence>
<reference evidence="2" key="1">
    <citation type="submission" date="2021-12" db="EMBL/GenBank/DDBJ databases">
        <authorList>
            <person name="Martin H S."/>
        </authorList>
    </citation>
    <scope>NUCLEOTIDE SEQUENCE</scope>
</reference>
<gene>
    <name evidence="2" type="ORF">BINO364_LOCUS14547</name>
</gene>
<sequence>MPIRRHLNMPGSESKGPQRDDGSWRVRRNAQIEEIISKPQIIGKSKAARLSCLDYVERMTENDLRQLEESDFDWRKAAQDKKEWRNLVFVHKIHFGSLSKHGK</sequence>
<name>A0A8J9YJY2_9NEOP</name>
<keyword evidence="3" id="KW-1185">Reference proteome</keyword>
<organism evidence="2 3">
    <name type="scientific">Brenthis ino</name>
    <name type="common">lesser marbled fritillary</name>
    <dbReference type="NCBI Taxonomy" id="405034"/>
    <lineage>
        <taxon>Eukaryota</taxon>
        <taxon>Metazoa</taxon>
        <taxon>Ecdysozoa</taxon>
        <taxon>Arthropoda</taxon>
        <taxon>Hexapoda</taxon>
        <taxon>Insecta</taxon>
        <taxon>Pterygota</taxon>
        <taxon>Neoptera</taxon>
        <taxon>Endopterygota</taxon>
        <taxon>Lepidoptera</taxon>
        <taxon>Glossata</taxon>
        <taxon>Ditrysia</taxon>
        <taxon>Papilionoidea</taxon>
        <taxon>Nymphalidae</taxon>
        <taxon>Heliconiinae</taxon>
        <taxon>Argynnini</taxon>
        <taxon>Brenthis</taxon>
    </lineage>
</organism>
<protein>
    <submittedName>
        <fullName evidence="2">Uncharacterized protein</fullName>
    </submittedName>
</protein>
<dbReference type="EMBL" id="OV170228">
    <property type="protein sequence ID" value="CAH0729465.1"/>
    <property type="molecule type" value="Genomic_DNA"/>
</dbReference>
<evidence type="ECO:0000256" key="1">
    <source>
        <dbReference type="SAM" id="MobiDB-lite"/>
    </source>
</evidence>
<evidence type="ECO:0000313" key="3">
    <source>
        <dbReference type="Proteomes" id="UP000838878"/>
    </source>
</evidence>
<dbReference type="AlphaFoldDB" id="A0A8J9YJY2"/>
<feature type="region of interest" description="Disordered" evidence="1">
    <location>
        <begin position="1"/>
        <end position="25"/>
    </location>
</feature>
<accession>A0A8J9YJY2</accession>